<keyword evidence="3" id="KW-1185">Reference proteome</keyword>
<evidence type="ECO:0000313" key="2">
    <source>
        <dbReference type="EMBL" id="CAB9526309.1"/>
    </source>
</evidence>
<reference evidence="2" key="1">
    <citation type="submission" date="2020-06" db="EMBL/GenBank/DDBJ databases">
        <authorList>
            <consortium name="Plant Systems Biology data submission"/>
        </authorList>
    </citation>
    <scope>NUCLEOTIDE SEQUENCE</scope>
    <source>
        <strain evidence="2">D6</strain>
    </source>
</reference>
<dbReference type="AlphaFoldDB" id="A0A9N8EVJ0"/>
<name>A0A9N8EVJ0_9STRA</name>
<protein>
    <submittedName>
        <fullName evidence="2">Uncharacterized protein</fullName>
    </submittedName>
</protein>
<sequence>MVTTRSSKSEYSGTPEARRGRGKSTGGSSRKPSPAVVSVTGSSRKVKNKVGSPAPRKKSLFSNDEDDYDNKGYSSDEFNFEEEEDELGEQSDSNHSVSTTGSGARKRLPKNVLKAVLTDIQHEGGIGVFHLASPQALCNILDKRPELYGNRGDITRVAIGKKVIKWRKKFHESKESWNQQLRDLGITEKVKPVAARGAADKPAAAKETKNVGSKTSVPIKTVDVPAVVHGSEDPPSPLSTKSTLSSSKTLDYIMSDQYPKGAMDDEKPEGNGPFWVYPVPDMESVEEGQETKGFLIMCSVDQRFGERDGTVQWISAKVVGCKQIHFRVPSLPFFMMPLSTIHQDAVYKALDEQLPESIMKSINYGVAFLTPSTTGGSVDPMESAVAESRKWTTYVLDFSRVSYVGELKASLVSREAGTDEVLSFDYILLPCKWETDGMAKEASELEEFLGFRVGVELPQAQASRKVRRPQQPPKSKMQLRKEAALAKMKPSSSGPSSSALDIEQQMIDAMNAAGGTDDEEEKAWALAQPLRDKGQVNEWGFTEIGWAQVGELLRVEVCRGEMSMEELCTEMWSYAHHMANQKHKTQKMSPEEIVVNYVVIK</sequence>
<feature type="compositionally biased region" description="Polar residues" evidence="1">
    <location>
        <begin position="1"/>
        <end position="12"/>
    </location>
</feature>
<comment type="caution">
    <text evidence="2">The sequence shown here is derived from an EMBL/GenBank/DDBJ whole genome shotgun (WGS) entry which is preliminary data.</text>
</comment>
<evidence type="ECO:0000313" key="3">
    <source>
        <dbReference type="Proteomes" id="UP001153069"/>
    </source>
</evidence>
<proteinExistence type="predicted"/>
<accession>A0A9N8EVJ0</accession>
<feature type="compositionally biased region" description="Acidic residues" evidence="1">
    <location>
        <begin position="78"/>
        <end position="89"/>
    </location>
</feature>
<dbReference type="Proteomes" id="UP001153069">
    <property type="component" value="Unassembled WGS sequence"/>
</dbReference>
<feature type="region of interest" description="Disordered" evidence="1">
    <location>
        <begin position="462"/>
        <end position="498"/>
    </location>
</feature>
<dbReference type="EMBL" id="CAICTM010001806">
    <property type="protein sequence ID" value="CAB9526309.1"/>
    <property type="molecule type" value="Genomic_DNA"/>
</dbReference>
<feature type="region of interest" description="Disordered" evidence="1">
    <location>
        <begin position="223"/>
        <end position="244"/>
    </location>
</feature>
<feature type="region of interest" description="Disordered" evidence="1">
    <location>
        <begin position="1"/>
        <end position="106"/>
    </location>
</feature>
<feature type="region of interest" description="Disordered" evidence="1">
    <location>
        <begin position="197"/>
        <end position="216"/>
    </location>
</feature>
<organism evidence="2 3">
    <name type="scientific">Seminavis robusta</name>
    <dbReference type="NCBI Taxonomy" id="568900"/>
    <lineage>
        <taxon>Eukaryota</taxon>
        <taxon>Sar</taxon>
        <taxon>Stramenopiles</taxon>
        <taxon>Ochrophyta</taxon>
        <taxon>Bacillariophyta</taxon>
        <taxon>Bacillariophyceae</taxon>
        <taxon>Bacillariophycidae</taxon>
        <taxon>Naviculales</taxon>
        <taxon>Naviculaceae</taxon>
        <taxon>Seminavis</taxon>
    </lineage>
</organism>
<gene>
    <name evidence="2" type="ORF">SEMRO_1808_G298990.1</name>
</gene>
<evidence type="ECO:0000256" key="1">
    <source>
        <dbReference type="SAM" id="MobiDB-lite"/>
    </source>
</evidence>